<dbReference type="Gene3D" id="6.10.140.910">
    <property type="match status" value="1"/>
</dbReference>
<dbReference type="GO" id="GO:0070319">
    <property type="term" value="C:Golgi to plasma membrane transport vesicle"/>
    <property type="evidence" value="ECO:0007669"/>
    <property type="project" value="TreeGrafter"/>
</dbReference>
<dbReference type="InterPro" id="IPR009449">
    <property type="entry name" value="Sec2_N"/>
</dbReference>
<proteinExistence type="predicted"/>
<dbReference type="PANTHER" id="PTHR14430">
    <property type="entry name" value="RABIN3-RELATED"/>
    <property type="match status" value="1"/>
</dbReference>
<dbReference type="GO" id="GO:0042802">
    <property type="term" value="F:identical protein binding"/>
    <property type="evidence" value="ECO:0007669"/>
    <property type="project" value="EnsemblFungi"/>
</dbReference>
<dbReference type="OMA" id="WSKLGFW"/>
<evidence type="ECO:0000256" key="2">
    <source>
        <dbReference type="SAM" id="Coils"/>
    </source>
</evidence>
<dbReference type="GO" id="GO:0005085">
    <property type="term" value="F:guanyl-nucleotide exchange factor activity"/>
    <property type="evidence" value="ECO:0007669"/>
    <property type="project" value="EnsemblFungi"/>
</dbReference>
<evidence type="ECO:0000256" key="3">
    <source>
        <dbReference type="SAM" id="MobiDB-lite"/>
    </source>
</evidence>
<dbReference type="GO" id="GO:0006914">
    <property type="term" value="P:autophagy"/>
    <property type="evidence" value="ECO:0007669"/>
    <property type="project" value="EnsemblFungi"/>
</dbReference>
<reference evidence="5 6" key="1">
    <citation type="journal article" date="2011" name="Proc. Natl. Acad. Sci. U.S.A.">
        <title>Evolutionary erosion of yeast sex chromosomes by mating-type switching accidents.</title>
        <authorList>
            <person name="Gordon J.L."/>
            <person name="Armisen D."/>
            <person name="Proux-Wera E."/>
            <person name="Oheigeartaigh S.S."/>
            <person name="Byrne K.P."/>
            <person name="Wolfe K.H."/>
        </authorList>
    </citation>
    <scope>NUCLEOTIDE SEQUENCE [LARGE SCALE GENOMIC DNA]</scope>
    <source>
        <strain evidence="6">ATCC 24235 / CBS 4417 / NBRC 1672 / NRRL Y-8282 / UCD 70-5</strain>
    </source>
</reference>
<gene>
    <name evidence="5" type="primary">TPHA0B04500</name>
    <name evidence="5" type="ordered locus">TPHA_0B04500</name>
</gene>
<dbReference type="eggNOG" id="KOG4324">
    <property type="taxonomic scope" value="Eukaryota"/>
</dbReference>
<dbReference type="RefSeq" id="XP_003684553.1">
    <property type="nucleotide sequence ID" value="XM_003684505.1"/>
</dbReference>
<keyword evidence="6" id="KW-1185">Reference proteome</keyword>
<dbReference type="EMBL" id="HE612857">
    <property type="protein sequence ID" value="CCE62119.1"/>
    <property type="molecule type" value="Genomic_DNA"/>
</dbReference>
<feature type="region of interest" description="Disordered" evidence="3">
    <location>
        <begin position="575"/>
        <end position="595"/>
    </location>
</feature>
<dbReference type="GO" id="GO:0006887">
    <property type="term" value="P:exocytosis"/>
    <property type="evidence" value="ECO:0007669"/>
    <property type="project" value="EnsemblFungi"/>
</dbReference>
<dbReference type="Pfam" id="PF25555">
    <property type="entry name" value="RAB3A-like_C"/>
    <property type="match status" value="1"/>
</dbReference>
<dbReference type="GO" id="GO:0032120">
    <property type="term" value="P:ascospore-type prospore membrane formation"/>
    <property type="evidence" value="ECO:0007669"/>
    <property type="project" value="EnsemblFungi"/>
</dbReference>
<dbReference type="Pfam" id="PF06428">
    <property type="entry name" value="Sec2p"/>
    <property type="match status" value="1"/>
</dbReference>
<dbReference type="STRING" id="1071381.G8BQ38"/>
<dbReference type="GO" id="GO:0005934">
    <property type="term" value="C:cellular bud tip"/>
    <property type="evidence" value="ECO:0007669"/>
    <property type="project" value="EnsemblFungi"/>
</dbReference>
<dbReference type="CDD" id="cd21044">
    <property type="entry name" value="Rab11BD_RAB3IP_like"/>
    <property type="match status" value="1"/>
</dbReference>
<organism evidence="5 6">
    <name type="scientific">Tetrapisispora phaffii (strain ATCC 24235 / CBS 4417 / NBRC 1672 / NRRL Y-8282 / UCD 70-5)</name>
    <name type="common">Yeast</name>
    <name type="synonym">Fabospora phaffii</name>
    <dbReference type="NCBI Taxonomy" id="1071381"/>
    <lineage>
        <taxon>Eukaryota</taxon>
        <taxon>Fungi</taxon>
        <taxon>Dikarya</taxon>
        <taxon>Ascomycota</taxon>
        <taxon>Saccharomycotina</taxon>
        <taxon>Saccharomycetes</taxon>
        <taxon>Saccharomycetales</taxon>
        <taxon>Saccharomycetaceae</taxon>
        <taxon>Tetrapisispora</taxon>
    </lineage>
</organism>
<sequence length="733" mass="82154">MSGNSDEDKRVSVQLTSLSTQLLESIEKQSSLEDKLRQSRKIIEEQKTTITQYNELRIKYDQLDKNFSKKKVDLQRLEQQLQAEKLGKAEAERKVDELNKEVEELTASLFDEANNMVADARKETDSIETKNKKLTEQLLEKDTILETLNLQLKNLKTVLQDLQTESSMSIINNGNISLKGDVPLSNENGGSSSHSLKKMSTTTSFQSQQEVVNYAIFTPKITNIRYDTFLYNEFLKFVAVLPHCNSIKNTSAESKLLRRLISDEIHPVLRLDTSNGLGWLTKRTLMNQIVEGLVVIEPLSGINETYRQSALYEVSISKSSIKSDQITKAKMFNFPADSPPIAVRDPCAFCDESRSDCIGHARMYMLKTQTRNDDDTLSITNQYPLCQACLIKVRQTCDIFAFLRSLKSGVWQLEKVTLSTISKGDTSSFLKVAENQFKQNEKATAQEKKQKRKSIISSLGKSHSSYVNAKLDCTVEPVGLPSTNIQRAWLQLCKLRSILHWSHIGISNTEDCVTSTFAPVATNNKVVADKLEPSLSGTSGTNGSFIPQRDNNASEESFLSIPEDIDNDDDIFDFENEGNTTGNIENGNTTLEDRKEENETANLTDELDTANVRDIVDSTDGVEAVDDIEATDEIGATDETEATVEDDILSVGDLVKIIDENTITHVNKEKLHIVEENLNLEVIDSSPAKNTNKKSNKHKDFRKSILNDLDALEEQFESGLKLNNSNENVNTTK</sequence>
<dbReference type="GO" id="GO:0051286">
    <property type="term" value="C:cell tip"/>
    <property type="evidence" value="ECO:0007669"/>
    <property type="project" value="TreeGrafter"/>
</dbReference>
<dbReference type="SUPFAM" id="SSF144284">
    <property type="entry name" value="Sec2 N-terminal region"/>
    <property type="match status" value="1"/>
</dbReference>
<evidence type="ECO:0000259" key="4">
    <source>
        <dbReference type="Pfam" id="PF06428"/>
    </source>
</evidence>
<feature type="region of interest" description="Disordered" evidence="3">
    <location>
        <begin position="532"/>
        <end position="555"/>
    </location>
</feature>
<dbReference type="GO" id="GO:0005829">
    <property type="term" value="C:cytosol"/>
    <property type="evidence" value="ECO:0007669"/>
    <property type="project" value="EnsemblFungi"/>
</dbReference>
<accession>G8BQ38</accession>
<name>G8BQ38_TETPH</name>
<dbReference type="InterPro" id="IPR040351">
    <property type="entry name" value="RAB3IL/RAB3IP/Sec2"/>
</dbReference>
<evidence type="ECO:0000313" key="5">
    <source>
        <dbReference type="EMBL" id="CCE62119.1"/>
    </source>
</evidence>
<dbReference type="GO" id="GO:0070273">
    <property type="term" value="F:phosphatidylinositol-4-phosphate binding"/>
    <property type="evidence" value="ECO:0007669"/>
    <property type="project" value="EnsemblFungi"/>
</dbReference>
<feature type="coiled-coil region" evidence="2">
    <location>
        <begin position="60"/>
        <end position="165"/>
    </location>
</feature>
<evidence type="ECO:0000256" key="1">
    <source>
        <dbReference type="ARBA" id="ARBA00023054"/>
    </source>
</evidence>
<dbReference type="Proteomes" id="UP000005666">
    <property type="component" value="Chromosome 2"/>
</dbReference>
<feature type="compositionally biased region" description="Polar residues" evidence="3">
    <location>
        <begin position="535"/>
        <end position="555"/>
    </location>
</feature>
<evidence type="ECO:0000313" key="6">
    <source>
        <dbReference type="Proteomes" id="UP000005666"/>
    </source>
</evidence>
<dbReference type="OrthoDB" id="1748564at2759"/>
<keyword evidence="1 2" id="KW-0175">Coiled coil</keyword>
<dbReference type="PANTHER" id="PTHR14430:SF0">
    <property type="entry name" value="SEC2P DOMAIN-CONTAINING PROTEIN"/>
    <property type="match status" value="1"/>
</dbReference>
<protein>
    <recommendedName>
        <fullName evidence="4">GDP/GTP exchange factor Sec2 N-terminal domain-containing protein</fullName>
    </recommendedName>
</protein>
<dbReference type="GO" id="GO:0005935">
    <property type="term" value="C:cellular bud neck"/>
    <property type="evidence" value="ECO:0007669"/>
    <property type="project" value="EnsemblFungi"/>
</dbReference>
<feature type="compositionally biased region" description="Low complexity" evidence="3">
    <location>
        <begin position="577"/>
        <end position="590"/>
    </location>
</feature>
<feature type="domain" description="GDP/GTP exchange factor Sec2 N-terminal" evidence="4">
    <location>
        <begin position="29"/>
        <end position="162"/>
    </location>
</feature>
<dbReference type="GeneID" id="11534830"/>
<dbReference type="AlphaFoldDB" id="G8BQ38"/>
<dbReference type="HOGENOM" id="CLU_018015_0_0_1"/>
<dbReference type="KEGG" id="tpf:TPHA_0B04500"/>